<organism evidence="4 5">
    <name type="scientific">Inhella inkyongensis</name>
    <dbReference type="NCBI Taxonomy" id="392593"/>
    <lineage>
        <taxon>Bacteria</taxon>
        <taxon>Pseudomonadati</taxon>
        <taxon>Pseudomonadota</taxon>
        <taxon>Betaproteobacteria</taxon>
        <taxon>Burkholderiales</taxon>
        <taxon>Sphaerotilaceae</taxon>
        <taxon>Inhella</taxon>
    </lineage>
</organism>
<dbReference type="SUPFAM" id="SSF53850">
    <property type="entry name" value="Periplasmic binding protein-like II"/>
    <property type="match status" value="1"/>
</dbReference>
<feature type="signal peptide" evidence="2">
    <location>
        <begin position="1"/>
        <end position="22"/>
    </location>
</feature>
<name>A0A840S5K4_9BURK</name>
<protein>
    <submittedName>
        <fullName evidence="4">Polar amino acid transport system substrate-binding protein</fullName>
    </submittedName>
</protein>
<gene>
    <name evidence="4" type="ORF">HNQ51_001610</name>
</gene>
<dbReference type="InterPro" id="IPR001638">
    <property type="entry name" value="Solute-binding_3/MltF_N"/>
</dbReference>
<evidence type="ECO:0000256" key="1">
    <source>
        <dbReference type="ARBA" id="ARBA00022729"/>
    </source>
</evidence>
<evidence type="ECO:0000256" key="2">
    <source>
        <dbReference type="SAM" id="SignalP"/>
    </source>
</evidence>
<keyword evidence="1 2" id="KW-0732">Signal</keyword>
<evidence type="ECO:0000313" key="4">
    <source>
        <dbReference type="EMBL" id="MBB5204296.1"/>
    </source>
</evidence>
<dbReference type="EMBL" id="JACHHO010000002">
    <property type="protein sequence ID" value="MBB5204296.1"/>
    <property type="molecule type" value="Genomic_DNA"/>
</dbReference>
<sequence length="258" mass="28667">MTLMRRHLPWALSGLASRSALAKAAPLRVAAESFPPFTHQADGRVQGLDVELVSRVMAGLGQTLEISILPWKRALLDLEEGVLDAVLGVSRGGLNEREEMLAFPDEPLSTAYSHFYFRADRPFLFDGLFTLKGKRVAVLAGYRHPPDFSAASYFQREASATHEQSLRKLLAGRVDLALVHAAVGEYLIQREGWSEQLRADAAPIAPGRLYMGFSRQRGHALLAERFGLALQRYKRGPEYRQMLARYGLRPEVLAGPQA</sequence>
<reference evidence="4 5" key="1">
    <citation type="submission" date="2020-08" db="EMBL/GenBank/DDBJ databases">
        <title>Genomic Encyclopedia of Type Strains, Phase IV (KMG-IV): sequencing the most valuable type-strain genomes for metagenomic binning, comparative biology and taxonomic classification.</title>
        <authorList>
            <person name="Goeker M."/>
        </authorList>
    </citation>
    <scope>NUCLEOTIDE SEQUENCE [LARGE SCALE GENOMIC DNA]</scope>
    <source>
        <strain evidence="4 5">DSM 23958</strain>
    </source>
</reference>
<dbReference type="Pfam" id="PF00497">
    <property type="entry name" value="SBP_bac_3"/>
    <property type="match status" value="1"/>
</dbReference>
<keyword evidence="5" id="KW-1185">Reference proteome</keyword>
<comment type="caution">
    <text evidence="4">The sequence shown here is derived from an EMBL/GenBank/DDBJ whole genome shotgun (WGS) entry which is preliminary data.</text>
</comment>
<dbReference type="SMART" id="SM00062">
    <property type="entry name" value="PBPb"/>
    <property type="match status" value="1"/>
</dbReference>
<dbReference type="RefSeq" id="WP_175423560.1">
    <property type="nucleotide sequence ID" value="NZ_CP040709.1"/>
</dbReference>
<dbReference type="Proteomes" id="UP000554837">
    <property type="component" value="Unassembled WGS sequence"/>
</dbReference>
<evidence type="ECO:0000313" key="5">
    <source>
        <dbReference type="Proteomes" id="UP000554837"/>
    </source>
</evidence>
<accession>A0A840S5K4</accession>
<dbReference type="Gene3D" id="3.40.190.10">
    <property type="entry name" value="Periplasmic binding protein-like II"/>
    <property type="match status" value="2"/>
</dbReference>
<dbReference type="AlphaFoldDB" id="A0A840S5K4"/>
<feature type="domain" description="Solute-binding protein family 3/N-terminal" evidence="3">
    <location>
        <begin position="26"/>
        <end position="250"/>
    </location>
</feature>
<evidence type="ECO:0000259" key="3">
    <source>
        <dbReference type="SMART" id="SM00062"/>
    </source>
</evidence>
<proteinExistence type="predicted"/>
<dbReference type="PANTHER" id="PTHR35936">
    <property type="entry name" value="MEMBRANE-BOUND LYTIC MUREIN TRANSGLYCOSYLASE F"/>
    <property type="match status" value="1"/>
</dbReference>
<dbReference type="PANTHER" id="PTHR35936:SF25">
    <property type="entry name" value="ABC TRANSPORTER SUBSTRATE-BINDING PROTEIN"/>
    <property type="match status" value="1"/>
</dbReference>
<feature type="chain" id="PRO_5032971142" evidence="2">
    <location>
        <begin position="23"/>
        <end position="258"/>
    </location>
</feature>